<keyword evidence="4" id="KW-1185">Reference proteome</keyword>
<dbReference type="InterPro" id="IPR015943">
    <property type="entry name" value="WD40/YVTN_repeat-like_dom_sf"/>
</dbReference>
<dbReference type="EMBL" id="BAAAPE010000002">
    <property type="protein sequence ID" value="GAA2065973.1"/>
    <property type="molecule type" value="Genomic_DNA"/>
</dbReference>
<dbReference type="Pfam" id="PF10282">
    <property type="entry name" value="Lactonase"/>
    <property type="match status" value="1"/>
</dbReference>
<evidence type="ECO:0000313" key="3">
    <source>
        <dbReference type="EMBL" id="GAA2065973.1"/>
    </source>
</evidence>
<dbReference type="RefSeq" id="WP_344524748.1">
    <property type="nucleotide sequence ID" value="NZ_BAAAPE010000002.1"/>
</dbReference>
<comment type="similarity">
    <text evidence="1">Belongs to the cycloisomerase 2 family.</text>
</comment>
<protein>
    <submittedName>
        <fullName evidence="3">Lactonase family protein</fullName>
    </submittedName>
</protein>
<name>A0ABN2VMS8_9ACTN</name>
<evidence type="ECO:0000256" key="1">
    <source>
        <dbReference type="ARBA" id="ARBA00005564"/>
    </source>
</evidence>
<dbReference type="InterPro" id="IPR011048">
    <property type="entry name" value="Haem_d1_sf"/>
</dbReference>
<dbReference type="PANTHER" id="PTHR30344:SF1">
    <property type="entry name" value="6-PHOSPHOGLUCONOLACTONASE"/>
    <property type="match status" value="1"/>
</dbReference>
<dbReference type="Proteomes" id="UP001500016">
    <property type="component" value="Unassembled WGS sequence"/>
</dbReference>
<accession>A0ABN2VMS8</accession>
<dbReference type="InterPro" id="IPR050282">
    <property type="entry name" value="Cycloisomerase_2"/>
</dbReference>
<reference evidence="3 4" key="1">
    <citation type="journal article" date="2019" name="Int. J. Syst. Evol. Microbiol.">
        <title>The Global Catalogue of Microorganisms (GCM) 10K type strain sequencing project: providing services to taxonomists for standard genome sequencing and annotation.</title>
        <authorList>
            <consortium name="The Broad Institute Genomics Platform"/>
            <consortium name="The Broad Institute Genome Sequencing Center for Infectious Disease"/>
            <person name="Wu L."/>
            <person name="Ma J."/>
        </authorList>
    </citation>
    <scope>NUCLEOTIDE SEQUENCE [LARGE SCALE GENOMIC DNA]</scope>
    <source>
        <strain evidence="3 4">JCM 15478</strain>
    </source>
</reference>
<proteinExistence type="inferred from homology"/>
<organism evidence="3 4">
    <name type="scientific">Streptomyces albiaxialis</name>
    <dbReference type="NCBI Taxonomy" id="329523"/>
    <lineage>
        <taxon>Bacteria</taxon>
        <taxon>Bacillati</taxon>
        <taxon>Actinomycetota</taxon>
        <taxon>Actinomycetes</taxon>
        <taxon>Kitasatosporales</taxon>
        <taxon>Streptomycetaceae</taxon>
        <taxon>Streptomyces</taxon>
    </lineage>
</organism>
<sequence length="354" mass="36704">MSGTDGEQRAFLGSFTSAGGHGITAVRVDTETGALSAPRHTDAVPDPSYLTLAPGGAYLYAVSETEPGAAAALATRGTEAPGPPEPLGAPVPVDGDGPTHLALAAGRLFTANYVSGTVSALRVRADGALDAGPYTHAHKGSGPNAERQEGPHAHAVVPDPSGQWLLSVDLGTDSVWTYDLRDTEAGPRPHGETALRPGSGPRHLAFRPGVPHRAYVINELDSTVTTCRWDADAGVLEPRGETRTLPLEAAGEGNFPSALALSPDGRFAWAANRGDDSVAVLALEDGEGLPEFVTTVPCGGHWPRDLAVHPSGRWLYAANERSGDVTWFTVDPETGVPRATGRLDAPAVSNVVFG</sequence>
<evidence type="ECO:0000313" key="4">
    <source>
        <dbReference type="Proteomes" id="UP001500016"/>
    </source>
</evidence>
<gene>
    <name evidence="3" type="ORF">GCM10009801_11850</name>
</gene>
<feature type="region of interest" description="Disordered" evidence="2">
    <location>
        <begin position="132"/>
        <end position="154"/>
    </location>
</feature>
<feature type="region of interest" description="Disordered" evidence="2">
    <location>
        <begin position="182"/>
        <end position="202"/>
    </location>
</feature>
<feature type="compositionally biased region" description="Basic and acidic residues" evidence="2">
    <location>
        <begin position="182"/>
        <end position="193"/>
    </location>
</feature>
<dbReference type="Gene3D" id="2.130.10.10">
    <property type="entry name" value="YVTN repeat-like/Quinoprotein amine dehydrogenase"/>
    <property type="match status" value="1"/>
</dbReference>
<dbReference type="PANTHER" id="PTHR30344">
    <property type="entry name" value="6-PHOSPHOGLUCONOLACTONASE-RELATED"/>
    <property type="match status" value="1"/>
</dbReference>
<dbReference type="InterPro" id="IPR019405">
    <property type="entry name" value="Lactonase_7-beta_prop"/>
</dbReference>
<comment type="caution">
    <text evidence="3">The sequence shown here is derived from an EMBL/GenBank/DDBJ whole genome shotgun (WGS) entry which is preliminary data.</text>
</comment>
<dbReference type="SUPFAM" id="SSF51004">
    <property type="entry name" value="C-terminal (heme d1) domain of cytochrome cd1-nitrite reductase"/>
    <property type="match status" value="1"/>
</dbReference>
<evidence type="ECO:0000256" key="2">
    <source>
        <dbReference type="SAM" id="MobiDB-lite"/>
    </source>
</evidence>